<name>A0AAE3DM48_9FIRM</name>
<evidence type="ECO:0000256" key="3">
    <source>
        <dbReference type="SAM" id="Coils"/>
    </source>
</evidence>
<evidence type="ECO:0000256" key="4">
    <source>
        <dbReference type="SAM" id="MobiDB-lite"/>
    </source>
</evidence>
<keyword evidence="6" id="KW-1185">Reference proteome</keyword>
<sequence length="390" mass="44056">MNEDMEKMLQEAPAPTLTLEPFAEEKEEPAVVEKEEAVQPVDEKEKIKAILTPQEQKQVDAFVKQIDITNSQMVLQYGASSQKKIADFSESALGNVRTKDLGEIGNELTAVVNELKSIEDGDEEKGFLGLFKKGGNKIANMKAKYAKAEVNVDKICKVLEGHQIQLLKDAAMLDQMYQLNLTYYKELSMYILAGKEKIQQVKEQELPELIKRAEESGLPEDTQKAKDLAELCNRFEKKIYDLELTRTISMQMAPQIRLIQSNDTAMSEKIQSTLVNTIPLWKSQMVLAIGVEHSAQAAKAQREVTDMTNTLLKKNAETLKLATVETAKESERGIVDIETLKQTNETLISTLDEVLQIQEDGRNKRREAEAELTQIETTMRNKLMEMSRTK</sequence>
<dbReference type="PANTHER" id="PTHR38432:SF1">
    <property type="entry name" value="TELA-LIKE PROTEIN SAOUHSC_01408"/>
    <property type="match status" value="1"/>
</dbReference>
<dbReference type="RefSeq" id="WP_021914173.1">
    <property type="nucleotide sequence ID" value="NZ_JAJEQF010000009.1"/>
</dbReference>
<organism evidence="5 6">
    <name type="scientific">Gallintestinimicrobium propionicum</name>
    <dbReference type="NCBI Taxonomy" id="2981770"/>
    <lineage>
        <taxon>Bacteria</taxon>
        <taxon>Bacillati</taxon>
        <taxon>Bacillota</taxon>
        <taxon>Clostridia</taxon>
        <taxon>Lachnospirales</taxon>
        <taxon>Lachnospiraceae</taxon>
        <taxon>Gallintestinimicrobium</taxon>
    </lineage>
</organism>
<dbReference type="EMBL" id="JAJEQF010000009">
    <property type="protein sequence ID" value="MCC2167102.1"/>
    <property type="molecule type" value="Genomic_DNA"/>
</dbReference>
<dbReference type="Proteomes" id="UP001199355">
    <property type="component" value="Unassembled WGS sequence"/>
</dbReference>
<protein>
    <submittedName>
        <fullName evidence="5">Toxic anion resistance protein</fullName>
    </submittedName>
</protein>
<dbReference type="Pfam" id="PF05816">
    <property type="entry name" value="TelA"/>
    <property type="match status" value="1"/>
</dbReference>
<dbReference type="InterPro" id="IPR008863">
    <property type="entry name" value="Toxic_anion-R_TelA"/>
</dbReference>
<comment type="caution">
    <text evidence="5">The sequence shown here is derived from an EMBL/GenBank/DDBJ whole genome shotgun (WGS) entry which is preliminary data.</text>
</comment>
<feature type="compositionally biased region" description="Basic and acidic residues" evidence="4">
    <location>
        <begin position="28"/>
        <end position="38"/>
    </location>
</feature>
<dbReference type="AlphaFoldDB" id="A0AAE3DM48"/>
<gene>
    <name evidence="5" type="ORF">LKD45_05240</name>
</gene>
<evidence type="ECO:0000313" key="5">
    <source>
        <dbReference type="EMBL" id="MCC2167102.1"/>
    </source>
</evidence>
<comment type="similarity">
    <text evidence="1 2">Belongs to the TelA family.</text>
</comment>
<evidence type="ECO:0000256" key="1">
    <source>
        <dbReference type="ARBA" id="ARBA00005541"/>
    </source>
</evidence>
<proteinExistence type="inferred from homology"/>
<feature type="region of interest" description="Disordered" evidence="4">
    <location>
        <begin position="1"/>
        <end position="38"/>
    </location>
</feature>
<dbReference type="PANTHER" id="PTHR38432">
    <property type="entry name" value="TELA-LIKE PROTEIN SAOUHSC_01408"/>
    <property type="match status" value="1"/>
</dbReference>
<evidence type="ECO:0000313" key="6">
    <source>
        <dbReference type="Proteomes" id="UP001199355"/>
    </source>
</evidence>
<reference evidence="5 6" key="1">
    <citation type="submission" date="2021-10" db="EMBL/GenBank/DDBJ databases">
        <title>Anaerobic single-cell dispensing facilitates the cultivation of human gut bacteria.</title>
        <authorList>
            <person name="Afrizal A."/>
        </authorList>
    </citation>
    <scope>NUCLEOTIDE SEQUENCE [LARGE SCALE GENOMIC DNA]</scope>
    <source>
        <strain evidence="5 6">CLA-AA-H244</strain>
    </source>
</reference>
<dbReference type="PIRSF" id="PIRSF026508">
    <property type="entry name" value="TelA"/>
    <property type="match status" value="1"/>
</dbReference>
<accession>A0AAE3DM48</accession>
<feature type="coiled-coil region" evidence="3">
    <location>
        <begin position="358"/>
        <end position="385"/>
    </location>
</feature>
<keyword evidence="3" id="KW-0175">Coiled coil</keyword>
<evidence type="ECO:0000256" key="2">
    <source>
        <dbReference type="PIRNR" id="PIRNR026508"/>
    </source>
</evidence>